<evidence type="ECO:0000313" key="3">
    <source>
        <dbReference type="Proteomes" id="UP000193648"/>
    </source>
</evidence>
<dbReference type="InParanoid" id="A0A1Y2H347"/>
<gene>
    <name evidence="2" type="ORF">BCR41DRAFT_391392</name>
</gene>
<accession>A0A1Y2H347</accession>
<feature type="region of interest" description="Disordered" evidence="1">
    <location>
        <begin position="175"/>
        <end position="205"/>
    </location>
</feature>
<dbReference type="AlphaFoldDB" id="A0A1Y2H347"/>
<sequence length="295" mass="31506">MSNPPGQAGPWSDNPSYEVHAWIGFKGKTFPCGGYPKGPVTTYRAGDIIQVRFWNHQVKDYQSFPPPDNIPQARHGGGACEFSLSYDGGKTWNVIGQYTKTCPDIYYEWPVQIPANVPSCTDSDRCLFAWSWTAYATNQFYHHCANVVINSADPNGSLPPLEMTVTNVEQIGQKADTNAEGDKIKTKSTGPNKNQTTTNTNGFYAAGGAAGTQGIDLGLNTIKGKTPPPDEEDDKVGSGKGGDNSSGGNGSGNNDSSDNVSRNKGGLRIGASSRFDPTSLKVLLLISSVLVSLYA</sequence>
<protein>
    <recommendedName>
        <fullName evidence="4">Chitin-binding type-4 domain-containing protein</fullName>
    </recommendedName>
</protein>
<reference evidence="2 3" key="1">
    <citation type="submission" date="2016-07" db="EMBL/GenBank/DDBJ databases">
        <title>Pervasive Adenine N6-methylation of Active Genes in Fungi.</title>
        <authorList>
            <consortium name="DOE Joint Genome Institute"/>
            <person name="Mondo S.J."/>
            <person name="Dannebaum R.O."/>
            <person name="Kuo R.C."/>
            <person name="Labutti K."/>
            <person name="Haridas S."/>
            <person name="Kuo A."/>
            <person name="Salamov A."/>
            <person name="Ahrendt S.R."/>
            <person name="Lipzen A."/>
            <person name="Sullivan W."/>
            <person name="Andreopoulos W.B."/>
            <person name="Clum A."/>
            <person name="Lindquist E."/>
            <person name="Daum C."/>
            <person name="Ramamoorthy G.K."/>
            <person name="Gryganskyi A."/>
            <person name="Culley D."/>
            <person name="Magnuson J.K."/>
            <person name="James T.Y."/>
            <person name="O'Malley M.A."/>
            <person name="Stajich J.E."/>
            <person name="Spatafora J.W."/>
            <person name="Visel A."/>
            <person name="Grigoriev I.V."/>
        </authorList>
    </citation>
    <scope>NUCLEOTIDE SEQUENCE [LARGE SCALE GENOMIC DNA]</scope>
    <source>
        <strain evidence="2 3">NRRL 3116</strain>
    </source>
</reference>
<dbReference type="Proteomes" id="UP000193648">
    <property type="component" value="Unassembled WGS sequence"/>
</dbReference>
<dbReference type="GeneID" id="33570194"/>
<feature type="compositionally biased region" description="Polar residues" evidence="1">
    <location>
        <begin position="187"/>
        <end position="202"/>
    </location>
</feature>
<proteinExistence type="predicted"/>
<dbReference type="PANTHER" id="PTHR36182:SF1">
    <property type="entry name" value="PROTEIN, PUTATIVE (AFU_ORTHOLOGUE AFUA_6G10930)-RELATED"/>
    <property type="match status" value="1"/>
</dbReference>
<keyword evidence="3" id="KW-1185">Reference proteome</keyword>
<dbReference type="PANTHER" id="PTHR36182">
    <property type="entry name" value="PROTEIN, PUTATIVE (AFU_ORTHOLOGUE AFUA_6G10930)-RELATED"/>
    <property type="match status" value="1"/>
</dbReference>
<dbReference type="OrthoDB" id="2342176at2759"/>
<name>A0A1Y2H347_9FUNG</name>
<feature type="region of interest" description="Disordered" evidence="1">
    <location>
        <begin position="218"/>
        <end position="272"/>
    </location>
</feature>
<organism evidence="2 3">
    <name type="scientific">Lobosporangium transversale</name>
    <dbReference type="NCBI Taxonomy" id="64571"/>
    <lineage>
        <taxon>Eukaryota</taxon>
        <taxon>Fungi</taxon>
        <taxon>Fungi incertae sedis</taxon>
        <taxon>Mucoromycota</taxon>
        <taxon>Mortierellomycotina</taxon>
        <taxon>Mortierellomycetes</taxon>
        <taxon>Mortierellales</taxon>
        <taxon>Mortierellaceae</taxon>
        <taxon>Lobosporangium</taxon>
    </lineage>
</organism>
<dbReference type="RefSeq" id="XP_021886651.1">
    <property type="nucleotide sequence ID" value="XM_022028351.1"/>
</dbReference>
<dbReference type="EMBL" id="MCFF01000001">
    <property type="protein sequence ID" value="ORZ28978.1"/>
    <property type="molecule type" value="Genomic_DNA"/>
</dbReference>
<evidence type="ECO:0000313" key="2">
    <source>
        <dbReference type="EMBL" id="ORZ28978.1"/>
    </source>
</evidence>
<dbReference type="Gene3D" id="2.70.50.70">
    <property type="match status" value="1"/>
</dbReference>
<feature type="compositionally biased region" description="Gly residues" evidence="1">
    <location>
        <begin position="238"/>
        <end position="251"/>
    </location>
</feature>
<evidence type="ECO:0008006" key="4">
    <source>
        <dbReference type="Google" id="ProtNLM"/>
    </source>
</evidence>
<dbReference type="STRING" id="64571.A0A1Y2H347"/>
<evidence type="ECO:0000256" key="1">
    <source>
        <dbReference type="SAM" id="MobiDB-lite"/>
    </source>
</evidence>
<comment type="caution">
    <text evidence="2">The sequence shown here is derived from an EMBL/GenBank/DDBJ whole genome shotgun (WGS) entry which is preliminary data.</text>
</comment>